<accession>A0A226EH54</accession>
<dbReference type="EMBL" id="LNIX01000003">
    <property type="protein sequence ID" value="OXA56769.1"/>
    <property type="molecule type" value="Genomic_DNA"/>
</dbReference>
<gene>
    <name evidence="3" type="ORF">Fcan01_08338</name>
</gene>
<comment type="caution">
    <text evidence="3">The sequence shown here is derived from an EMBL/GenBank/DDBJ whole genome shotgun (WGS) entry which is preliminary data.</text>
</comment>
<sequence>MLQAMAVAVGFMGVRLISISLEVTTNPTFQQQHLSSSLEFQNRAEVVWKLDPMMKGRSFQEGLIYPEEEKDDESLAPSELGGLAEFTSSHNLLRSADDDDSLSRDFMLQYSKAMLVCGLLALCAVVFQFLCSCLLLCFINWDEKAPSQIWVAVNCSILFCLTSCLVLFLCEGNSIPAYSTDEKLFLALVTADTLLSIYFLFIVMAFI</sequence>
<feature type="transmembrane region" description="Helical" evidence="1">
    <location>
        <begin position="147"/>
        <end position="172"/>
    </location>
</feature>
<name>A0A226EH54_FOLCA</name>
<keyword evidence="1" id="KW-0472">Membrane</keyword>
<keyword evidence="1" id="KW-1133">Transmembrane helix</keyword>
<keyword evidence="1" id="KW-0812">Transmembrane</keyword>
<feature type="chain" id="PRO_5012081807" evidence="2">
    <location>
        <begin position="17"/>
        <end position="207"/>
    </location>
</feature>
<feature type="signal peptide" evidence="2">
    <location>
        <begin position="1"/>
        <end position="16"/>
    </location>
</feature>
<keyword evidence="2" id="KW-0732">Signal</keyword>
<dbReference type="Proteomes" id="UP000198287">
    <property type="component" value="Unassembled WGS sequence"/>
</dbReference>
<proteinExistence type="predicted"/>
<evidence type="ECO:0000256" key="2">
    <source>
        <dbReference type="SAM" id="SignalP"/>
    </source>
</evidence>
<keyword evidence="4" id="KW-1185">Reference proteome</keyword>
<reference evidence="3 4" key="1">
    <citation type="submission" date="2015-12" db="EMBL/GenBank/DDBJ databases">
        <title>The genome of Folsomia candida.</title>
        <authorList>
            <person name="Faddeeva A."/>
            <person name="Derks M.F."/>
            <person name="Anvar Y."/>
            <person name="Smit S."/>
            <person name="Van Straalen N."/>
            <person name="Roelofs D."/>
        </authorList>
    </citation>
    <scope>NUCLEOTIDE SEQUENCE [LARGE SCALE GENOMIC DNA]</scope>
    <source>
        <strain evidence="3 4">VU population</strain>
        <tissue evidence="3">Whole body</tissue>
    </source>
</reference>
<evidence type="ECO:0000313" key="4">
    <source>
        <dbReference type="Proteomes" id="UP000198287"/>
    </source>
</evidence>
<dbReference type="AlphaFoldDB" id="A0A226EH54"/>
<feature type="transmembrane region" description="Helical" evidence="1">
    <location>
        <begin position="184"/>
        <end position="206"/>
    </location>
</feature>
<evidence type="ECO:0000313" key="3">
    <source>
        <dbReference type="EMBL" id="OXA56769.1"/>
    </source>
</evidence>
<feature type="transmembrane region" description="Helical" evidence="1">
    <location>
        <begin position="113"/>
        <end position="141"/>
    </location>
</feature>
<protein>
    <submittedName>
        <fullName evidence="3">Uncharacterized protein</fullName>
    </submittedName>
</protein>
<evidence type="ECO:0000256" key="1">
    <source>
        <dbReference type="SAM" id="Phobius"/>
    </source>
</evidence>
<organism evidence="3 4">
    <name type="scientific">Folsomia candida</name>
    <name type="common">Springtail</name>
    <dbReference type="NCBI Taxonomy" id="158441"/>
    <lineage>
        <taxon>Eukaryota</taxon>
        <taxon>Metazoa</taxon>
        <taxon>Ecdysozoa</taxon>
        <taxon>Arthropoda</taxon>
        <taxon>Hexapoda</taxon>
        <taxon>Collembola</taxon>
        <taxon>Entomobryomorpha</taxon>
        <taxon>Isotomoidea</taxon>
        <taxon>Isotomidae</taxon>
        <taxon>Proisotominae</taxon>
        <taxon>Folsomia</taxon>
    </lineage>
</organism>